<dbReference type="GO" id="GO:0008017">
    <property type="term" value="F:microtubule binding"/>
    <property type="evidence" value="ECO:0007669"/>
    <property type="project" value="TreeGrafter"/>
</dbReference>
<dbReference type="PaxDb" id="8022-A0A060W1P0"/>
<dbReference type="EMBL" id="FR904371">
    <property type="protein sequence ID" value="CDQ61183.1"/>
    <property type="molecule type" value="Genomic_DNA"/>
</dbReference>
<dbReference type="GO" id="GO:0005525">
    <property type="term" value="F:GTP binding"/>
    <property type="evidence" value="ECO:0007669"/>
    <property type="project" value="InterPro"/>
</dbReference>
<dbReference type="InterPro" id="IPR022812">
    <property type="entry name" value="Dynamin"/>
</dbReference>
<dbReference type="GO" id="GO:0005874">
    <property type="term" value="C:microtubule"/>
    <property type="evidence" value="ECO:0007669"/>
    <property type="project" value="TreeGrafter"/>
</dbReference>
<sequence>MLRTQFKMELIVYTQDSTYSHSLCERKREEDEDQPLTEIRSTIFSTDNHATLQEMMLHLKSYYWISSQRLADQIPMVIRYLVLQEFASQLQREMLQTLQEKDNIEQLLKEDIDIGSKRAALQSKLKRLMKARSYLVEF</sequence>
<dbReference type="GO" id="GO:0005634">
    <property type="term" value="C:nucleus"/>
    <property type="evidence" value="ECO:0007669"/>
    <property type="project" value="TreeGrafter"/>
</dbReference>
<gene>
    <name evidence="2" type="ORF">GSONMT00064648001</name>
</gene>
<dbReference type="GO" id="GO:0031623">
    <property type="term" value="P:receptor internalization"/>
    <property type="evidence" value="ECO:0007669"/>
    <property type="project" value="TreeGrafter"/>
</dbReference>
<evidence type="ECO:0000259" key="1">
    <source>
        <dbReference type="PROSITE" id="PS51388"/>
    </source>
</evidence>
<dbReference type="Gene3D" id="1.20.120.1240">
    <property type="entry name" value="Dynamin, middle domain"/>
    <property type="match status" value="1"/>
</dbReference>
<reference evidence="2" key="2">
    <citation type="submission" date="2014-03" db="EMBL/GenBank/DDBJ databases">
        <authorList>
            <person name="Genoscope - CEA"/>
        </authorList>
    </citation>
    <scope>NUCLEOTIDE SEQUENCE</scope>
</reference>
<dbReference type="GO" id="GO:0051607">
    <property type="term" value="P:defense response to virus"/>
    <property type="evidence" value="ECO:0007669"/>
    <property type="project" value="TreeGrafter"/>
</dbReference>
<dbReference type="PROSITE" id="PS51388">
    <property type="entry name" value="GED"/>
    <property type="match status" value="1"/>
</dbReference>
<dbReference type="InterPro" id="IPR003130">
    <property type="entry name" value="GED"/>
</dbReference>
<evidence type="ECO:0000313" key="2">
    <source>
        <dbReference type="EMBL" id="CDQ61183.1"/>
    </source>
</evidence>
<evidence type="ECO:0000313" key="3">
    <source>
        <dbReference type="Proteomes" id="UP000193380"/>
    </source>
</evidence>
<dbReference type="GO" id="GO:0005737">
    <property type="term" value="C:cytoplasm"/>
    <property type="evidence" value="ECO:0007669"/>
    <property type="project" value="TreeGrafter"/>
</dbReference>
<accession>A0A060W1P0</accession>
<dbReference type="STRING" id="8022.A0A060W1P0"/>
<dbReference type="AlphaFoldDB" id="A0A060W1P0"/>
<dbReference type="Proteomes" id="UP000193380">
    <property type="component" value="Unassembled WGS sequence"/>
</dbReference>
<dbReference type="GO" id="GO:0016185">
    <property type="term" value="P:synaptic vesicle budding from presynaptic endocytic zone membrane"/>
    <property type="evidence" value="ECO:0007669"/>
    <property type="project" value="TreeGrafter"/>
</dbReference>
<reference evidence="2" key="1">
    <citation type="journal article" date="2014" name="Nat. Commun.">
        <title>The rainbow trout genome provides novel insights into evolution after whole-genome duplication in vertebrates.</title>
        <authorList>
            <person name="Berthelot C."/>
            <person name="Brunet F."/>
            <person name="Chalopin D."/>
            <person name="Juanchich A."/>
            <person name="Bernard M."/>
            <person name="Noel B."/>
            <person name="Bento P."/>
            <person name="Da Silva C."/>
            <person name="Labadie K."/>
            <person name="Alberti A."/>
            <person name="Aury J.M."/>
            <person name="Louis A."/>
            <person name="Dehais P."/>
            <person name="Bardou P."/>
            <person name="Montfort J."/>
            <person name="Klopp C."/>
            <person name="Cabau C."/>
            <person name="Gaspin C."/>
            <person name="Thorgaard G.H."/>
            <person name="Boussaha M."/>
            <person name="Quillet E."/>
            <person name="Guyomard R."/>
            <person name="Galiana D."/>
            <person name="Bobe J."/>
            <person name="Volff J.N."/>
            <person name="Genet C."/>
            <person name="Wincker P."/>
            <person name="Jaillon O."/>
            <person name="Roest Crollius H."/>
            <person name="Guiguen Y."/>
        </authorList>
    </citation>
    <scope>NUCLEOTIDE SEQUENCE [LARGE SCALE GENOMIC DNA]</scope>
</reference>
<name>A0A060W1P0_ONCMY</name>
<protein>
    <recommendedName>
        <fullName evidence="1">GED domain-containing protein</fullName>
    </recommendedName>
</protein>
<dbReference type="Pfam" id="PF02212">
    <property type="entry name" value="GED"/>
    <property type="match status" value="1"/>
</dbReference>
<feature type="domain" description="GED" evidence="1">
    <location>
        <begin position="52"/>
        <end position="138"/>
    </location>
</feature>
<organism evidence="2 3">
    <name type="scientific">Oncorhynchus mykiss</name>
    <name type="common">Rainbow trout</name>
    <name type="synonym">Salmo gairdneri</name>
    <dbReference type="NCBI Taxonomy" id="8022"/>
    <lineage>
        <taxon>Eukaryota</taxon>
        <taxon>Metazoa</taxon>
        <taxon>Chordata</taxon>
        <taxon>Craniata</taxon>
        <taxon>Vertebrata</taxon>
        <taxon>Euteleostomi</taxon>
        <taxon>Actinopterygii</taxon>
        <taxon>Neopterygii</taxon>
        <taxon>Teleostei</taxon>
        <taxon>Protacanthopterygii</taxon>
        <taxon>Salmoniformes</taxon>
        <taxon>Salmonidae</taxon>
        <taxon>Salmoninae</taxon>
        <taxon>Oncorhynchus</taxon>
    </lineage>
</organism>
<dbReference type="GO" id="GO:0098793">
    <property type="term" value="C:presynapse"/>
    <property type="evidence" value="ECO:0007669"/>
    <property type="project" value="GOC"/>
</dbReference>
<dbReference type="GO" id="GO:0003924">
    <property type="term" value="F:GTPase activity"/>
    <property type="evidence" value="ECO:0007669"/>
    <property type="project" value="InterPro"/>
</dbReference>
<dbReference type="PANTHER" id="PTHR11566">
    <property type="entry name" value="DYNAMIN"/>
    <property type="match status" value="1"/>
</dbReference>
<proteinExistence type="predicted"/>
<dbReference type="GO" id="GO:0005886">
    <property type="term" value="C:plasma membrane"/>
    <property type="evidence" value="ECO:0007669"/>
    <property type="project" value="TreeGrafter"/>
</dbReference>
<dbReference type="InterPro" id="IPR020850">
    <property type="entry name" value="GED_dom"/>
</dbReference>
<dbReference type="SMART" id="SM00302">
    <property type="entry name" value="GED"/>
    <property type="match status" value="1"/>
</dbReference>
<dbReference type="PANTHER" id="PTHR11566:SF225">
    <property type="entry name" value="INTERFERON-INDUCED GTP-BINDING PROTEIN MX-RELATED"/>
    <property type="match status" value="1"/>
</dbReference>